<dbReference type="Gene3D" id="3.30.40.10">
    <property type="entry name" value="Zinc/RING finger domain, C3HC4 (zinc finger)"/>
    <property type="match status" value="1"/>
</dbReference>
<accession>A0A6P4B4W0</accession>
<dbReference type="EC" id="2.3.2.27" evidence="4"/>
<proteinExistence type="inferred from homology"/>
<evidence type="ECO:0000256" key="9">
    <source>
        <dbReference type="ARBA" id="ARBA00022786"/>
    </source>
</evidence>
<dbReference type="AlphaFoldDB" id="A0A6P4B4W0"/>
<dbReference type="SMART" id="SM00184">
    <property type="entry name" value="RING"/>
    <property type="match status" value="1"/>
</dbReference>
<evidence type="ECO:0000256" key="13">
    <source>
        <dbReference type="ARBA" id="ARBA00024209"/>
    </source>
</evidence>
<reference evidence="18" key="2">
    <citation type="submission" date="2025-08" db="UniProtKB">
        <authorList>
            <consortium name="RefSeq"/>
        </authorList>
    </citation>
    <scope>IDENTIFICATION</scope>
    <source>
        <tissue evidence="18">Whole plant</tissue>
    </source>
</reference>
<dbReference type="InterPro" id="IPR013083">
    <property type="entry name" value="Znf_RING/FYVE/PHD"/>
</dbReference>
<keyword evidence="8 14" id="KW-0863">Zinc-finger</keyword>
<dbReference type="GO" id="GO:0061630">
    <property type="term" value="F:ubiquitin protein ligase activity"/>
    <property type="evidence" value="ECO:0007669"/>
    <property type="project" value="UniProtKB-EC"/>
</dbReference>
<dbReference type="RefSeq" id="XP_015936301.3">
    <property type="nucleotide sequence ID" value="XM_016080815.3"/>
</dbReference>
<dbReference type="FunFam" id="3.30.40.10:FF:000187">
    <property type="entry name" value="E3 ubiquitin-protein ligase ATL6"/>
    <property type="match status" value="1"/>
</dbReference>
<dbReference type="GeneID" id="107462241"/>
<dbReference type="Proteomes" id="UP000515211">
    <property type="component" value="Chromosome 8"/>
</dbReference>
<protein>
    <recommendedName>
        <fullName evidence="4">RING-type E3 ubiquitin transferase</fullName>
        <ecNumber evidence="4">2.3.2.27</ecNumber>
    </recommendedName>
</protein>
<comment type="similarity">
    <text evidence="13">Belongs to the RING-type zinc finger family. ATL subfamily.</text>
</comment>
<evidence type="ECO:0000256" key="8">
    <source>
        <dbReference type="ARBA" id="ARBA00022771"/>
    </source>
</evidence>
<evidence type="ECO:0000313" key="18">
    <source>
        <dbReference type="RefSeq" id="XP_015936301.3"/>
    </source>
</evidence>
<dbReference type="InterPro" id="IPR044600">
    <property type="entry name" value="ATL1/ATL16-like"/>
</dbReference>
<keyword evidence="12 15" id="KW-0472">Membrane</keyword>
<dbReference type="PROSITE" id="PS50089">
    <property type="entry name" value="ZF_RING_2"/>
    <property type="match status" value="1"/>
</dbReference>
<feature type="domain" description="RING-type" evidence="16">
    <location>
        <begin position="118"/>
        <end position="160"/>
    </location>
</feature>
<evidence type="ECO:0000256" key="6">
    <source>
        <dbReference type="ARBA" id="ARBA00022692"/>
    </source>
</evidence>
<evidence type="ECO:0000256" key="14">
    <source>
        <dbReference type="PROSITE-ProRule" id="PRU00175"/>
    </source>
</evidence>
<dbReference type="GO" id="GO:0016567">
    <property type="term" value="P:protein ubiquitination"/>
    <property type="evidence" value="ECO:0007669"/>
    <property type="project" value="InterPro"/>
</dbReference>
<dbReference type="SUPFAM" id="SSF57850">
    <property type="entry name" value="RING/U-box"/>
    <property type="match status" value="1"/>
</dbReference>
<name>A0A6P4B4W0_ARADU</name>
<keyword evidence="9" id="KW-0833">Ubl conjugation pathway</keyword>
<evidence type="ECO:0000256" key="15">
    <source>
        <dbReference type="SAM" id="Phobius"/>
    </source>
</evidence>
<dbReference type="PANTHER" id="PTHR46913:SF1">
    <property type="entry name" value="RING-H2 FINGER PROTEIN ATL16"/>
    <property type="match status" value="1"/>
</dbReference>
<keyword evidence="5" id="KW-0808">Transferase</keyword>
<organism evidence="17 18">
    <name type="scientific">Arachis duranensis</name>
    <name type="common">Wild peanut</name>
    <dbReference type="NCBI Taxonomy" id="130453"/>
    <lineage>
        <taxon>Eukaryota</taxon>
        <taxon>Viridiplantae</taxon>
        <taxon>Streptophyta</taxon>
        <taxon>Embryophyta</taxon>
        <taxon>Tracheophyta</taxon>
        <taxon>Spermatophyta</taxon>
        <taxon>Magnoliopsida</taxon>
        <taxon>eudicotyledons</taxon>
        <taxon>Gunneridae</taxon>
        <taxon>Pentapetalae</taxon>
        <taxon>rosids</taxon>
        <taxon>fabids</taxon>
        <taxon>Fabales</taxon>
        <taxon>Fabaceae</taxon>
        <taxon>Papilionoideae</taxon>
        <taxon>50 kb inversion clade</taxon>
        <taxon>dalbergioids sensu lato</taxon>
        <taxon>Dalbergieae</taxon>
        <taxon>Pterocarpus clade</taxon>
        <taxon>Arachis</taxon>
    </lineage>
</organism>
<evidence type="ECO:0000256" key="1">
    <source>
        <dbReference type="ARBA" id="ARBA00000900"/>
    </source>
</evidence>
<keyword evidence="7" id="KW-0479">Metal-binding</keyword>
<keyword evidence="6 15" id="KW-0812">Transmembrane</keyword>
<comment type="catalytic activity">
    <reaction evidence="1">
        <text>S-ubiquitinyl-[E2 ubiquitin-conjugating enzyme]-L-cysteine + [acceptor protein]-L-lysine = [E2 ubiquitin-conjugating enzyme]-L-cysteine + N(6)-ubiquitinyl-[acceptor protein]-L-lysine.</text>
        <dbReference type="EC" id="2.3.2.27"/>
    </reaction>
</comment>
<dbReference type="CDD" id="cd16461">
    <property type="entry name" value="RING-H2_EL5-like"/>
    <property type="match status" value="1"/>
</dbReference>
<dbReference type="GO" id="GO:0008270">
    <property type="term" value="F:zinc ion binding"/>
    <property type="evidence" value="ECO:0007669"/>
    <property type="project" value="UniProtKB-KW"/>
</dbReference>
<evidence type="ECO:0000259" key="16">
    <source>
        <dbReference type="PROSITE" id="PS50089"/>
    </source>
</evidence>
<dbReference type="GO" id="GO:0016020">
    <property type="term" value="C:membrane"/>
    <property type="evidence" value="ECO:0007669"/>
    <property type="project" value="UniProtKB-SubCell"/>
</dbReference>
<keyword evidence="10" id="KW-0862">Zinc</keyword>
<dbReference type="KEGG" id="adu:107462241"/>
<dbReference type="Pfam" id="PF13639">
    <property type="entry name" value="zf-RING_2"/>
    <property type="match status" value="1"/>
</dbReference>
<evidence type="ECO:0000256" key="2">
    <source>
        <dbReference type="ARBA" id="ARBA00004167"/>
    </source>
</evidence>
<dbReference type="PANTHER" id="PTHR46913">
    <property type="entry name" value="RING-H2 FINGER PROTEIN ATL16"/>
    <property type="match status" value="1"/>
</dbReference>
<sequence length="249" mass="27940">MSGYDVDGHRNHDNYSFFSFHNPSSSDRSYSNKKILVMAVASLTMVIIVVLALHIYARVVLRRQARRRFAIHQLSLTVQAQAQAHEHNTGLDPNVIASLPTFIYKRKKREEEDEDGECAVCLSGVEDEQEVRLLPNCKHSFHVACIDTWLASHSTCPICRTKAEPIIGLQLQPHPPEPPILLHDDASTFEATSDNNNNSAIVGKNITGSSVSRFSSSFRRILSRDRSSSTRIQPSIVTHLDDHDLESQQ</sequence>
<evidence type="ECO:0000256" key="11">
    <source>
        <dbReference type="ARBA" id="ARBA00022989"/>
    </source>
</evidence>
<feature type="transmembrane region" description="Helical" evidence="15">
    <location>
        <begin position="35"/>
        <end position="57"/>
    </location>
</feature>
<evidence type="ECO:0000256" key="10">
    <source>
        <dbReference type="ARBA" id="ARBA00022833"/>
    </source>
</evidence>
<evidence type="ECO:0000313" key="17">
    <source>
        <dbReference type="Proteomes" id="UP000515211"/>
    </source>
</evidence>
<evidence type="ECO:0000256" key="7">
    <source>
        <dbReference type="ARBA" id="ARBA00022723"/>
    </source>
</evidence>
<evidence type="ECO:0000256" key="5">
    <source>
        <dbReference type="ARBA" id="ARBA00022679"/>
    </source>
</evidence>
<evidence type="ECO:0000256" key="3">
    <source>
        <dbReference type="ARBA" id="ARBA00004906"/>
    </source>
</evidence>
<gene>
    <name evidence="18" type="primary">LOC107462241</name>
</gene>
<comment type="subcellular location">
    <subcellularLocation>
        <location evidence="2">Membrane</location>
        <topology evidence="2">Single-pass membrane protein</topology>
    </subcellularLocation>
</comment>
<reference evidence="17" key="1">
    <citation type="journal article" date="2016" name="Nat. Genet.">
        <title>The genome sequences of Arachis duranensis and Arachis ipaensis, the diploid ancestors of cultivated peanut.</title>
        <authorList>
            <person name="Bertioli D.J."/>
            <person name="Cannon S.B."/>
            <person name="Froenicke L."/>
            <person name="Huang G."/>
            <person name="Farmer A.D."/>
            <person name="Cannon E.K."/>
            <person name="Liu X."/>
            <person name="Gao D."/>
            <person name="Clevenger J."/>
            <person name="Dash S."/>
            <person name="Ren L."/>
            <person name="Moretzsohn M.C."/>
            <person name="Shirasawa K."/>
            <person name="Huang W."/>
            <person name="Vidigal B."/>
            <person name="Abernathy B."/>
            <person name="Chu Y."/>
            <person name="Niederhuth C.E."/>
            <person name="Umale P."/>
            <person name="Araujo A.C."/>
            <person name="Kozik A."/>
            <person name="Kim K.D."/>
            <person name="Burow M.D."/>
            <person name="Varshney R.K."/>
            <person name="Wang X."/>
            <person name="Zhang X."/>
            <person name="Barkley N."/>
            <person name="Guimaraes P.M."/>
            <person name="Isobe S."/>
            <person name="Guo B."/>
            <person name="Liao B."/>
            <person name="Stalker H.T."/>
            <person name="Schmitz R.J."/>
            <person name="Scheffler B.E."/>
            <person name="Leal-Bertioli S.C."/>
            <person name="Xun X."/>
            <person name="Jackson S.A."/>
            <person name="Michelmore R."/>
            <person name="Ozias-Akins P."/>
        </authorList>
    </citation>
    <scope>NUCLEOTIDE SEQUENCE [LARGE SCALE GENOMIC DNA]</scope>
    <source>
        <strain evidence="17">cv. V14167</strain>
    </source>
</reference>
<keyword evidence="11 15" id="KW-1133">Transmembrane helix</keyword>
<evidence type="ECO:0000256" key="12">
    <source>
        <dbReference type="ARBA" id="ARBA00023136"/>
    </source>
</evidence>
<comment type="pathway">
    <text evidence="3">Protein modification; protein ubiquitination.</text>
</comment>
<evidence type="ECO:0000256" key="4">
    <source>
        <dbReference type="ARBA" id="ARBA00012483"/>
    </source>
</evidence>
<keyword evidence="17" id="KW-1185">Reference proteome</keyword>
<dbReference type="InterPro" id="IPR001841">
    <property type="entry name" value="Znf_RING"/>
</dbReference>